<evidence type="ECO:0000256" key="9">
    <source>
        <dbReference type="ARBA" id="ARBA00023102"/>
    </source>
</evidence>
<comment type="similarity">
    <text evidence="3 11">Belongs to the ATP phosphoribosyltransferase family. Long subfamily.</text>
</comment>
<dbReference type="InterPro" id="IPR015867">
    <property type="entry name" value="N-reg_PII/ATP_PRibTrfase_C"/>
</dbReference>
<dbReference type="NCBIfam" id="TIGR03455">
    <property type="entry name" value="HisG_C-term"/>
    <property type="match status" value="1"/>
</dbReference>
<protein>
    <recommendedName>
        <fullName evidence="5 11">ATP phosphoribosyltransferase</fullName>
        <shortName evidence="11">ATP-PRT</shortName>
        <shortName evidence="11">ATP-PRTase</shortName>
        <ecNumber evidence="4 11">2.4.2.17</ecNumber>
    </recommendedName>
</protein>
<dbReference type="InterPro" id="IPR011322">
    <property type="entry name" value="N-reg_PII-like_a/b"/>
</dbReference>
<dbReference type="Pfam" id="PF01634">
    <property type="entry name" value="HisG"/>
    <property type="match status" value="1"/>
</dbReference>
<comment type="subcellular location">
    <subcellularLocation>
        <location evidence="11">Cytoplasm</location>
    </subcellularLocation>
</comment>
<proteinExistence type="inferred from homology"/>
<keyword evidence="6 11" id="KW-0028">Amino-acid biosynthesis</keyword>
<evidence type="ECO:0000256" key="4">
    <source>
        <dbReference type="ARBA" id="ARBA00011946"/>
    </source>
</evidence>
<dbReference type="InterPro" id="IPR013115">
    <property type="entry name" value="HisG_C"/>
</dbReference>
<evidence type="ECO:0000256" key="8">
    <source>
        <dbReference type="ARBA" id="ARBA00022679"/>
    </source>
</evidence>
<evidence type="ECO:0000259" key="13">
    <source>
        <dbReference type="Pfam" id="PF08029"/>
    </source>
</evidence>
<evidence type="ECO:0000256" key="11">
    <source>
        <dbReference type="HAMAP-Rule" id="MF_00079"/>
    </source>
</evidence>
<comment type="activity regulation">
    <text evidence="11">Feedback inhibited by histidine.</text>
</comment>
<keyword evidence="11" id="KW-0547">Nucleotide-binding</keyword>
<dbReference type="InterPro" id="IPR018198">
    <property type="entry name" value="ATP_PRibTrfase_CS"/>
</dbReference>
<dbReference type="EC" id="2.4.2.17" evidence="4 11"/>
<comment type="catalytic activity">
    <reaction evidence="1 11">
        <text>1-(5-phospho-beta-D-ribosyl)-ATP + diphosphate = 5-phospho-alpha-D-ribose 1-diphosphate + ATP</text>
        <dbReference type="Rhea" id="RHEA:18473"/>
        <dbReference type="ChEBI" id="CHEBI:30616"/>
        <dbReference type="ChEBI" id="CHEBI:33019"/>
        <dbReference type="ChEBI" id="CHEBI:58017"/>
        <dbReference type="ChEBI" id="CHEBI:73183"/>
        <dbReference type="EC" id="2.4.2.17"/>
    </reaction>
</comment>
<keyword evidence="7 11" id="KW-0328">Glycosyltransferase</keyword>
<sequence>MQRNAAASARDQLRDRLRIAIQKSGRLSEPALALLAAAGLSWQESRDKLFYYGESLPIDLLLVRDDDIPGLIADGVCDLGFVGRNVLVEQDYERQSRGEAPAFRELRGLGFGRCKLMFGIPDDWEWDPQAQLPGTRIATSYPALLSRWLAERNIEASVVTMSGSVELAPRLGQAELVCDLVSSGATLASNRLKPVEVVLDSEAVLAGPAGAIADARAGIAELLMRRLDGVLKLRDSKLLMFQAPRAILPHLMQLLPDAEPPTVMSLDGGTQTRTDGDVALQALCHGAMTWQRLEELKRAGARGLMVLPVERLLA</sequence>
<dbReference type="PANTHER" id="PTHR21403">
    <property type="entry name" value="ATP PHOSPHORIBOSYLTRANSFERASE ATP-PRTASE"/>
    <property type="match status" value="1"/>
</dbReference>
<dbReference type="SUPFAM" id="SSF54913">
    <property type="entry name" value="GlnB-like"/>
    <property type="match status" value="1"/>
</dbReference>
<evidence type="ECO:0000256" key="10">
    <source>
        <dbReference type="ARBA" id="ARBA00024861"/>
    </source>
</evidence>
<evidence type="ECO:0000256" key="6">
    <source>
        <dbReference type="ARBA" id="ARBA00022605"/>
    </source>
</evidence>
<evidence type="ECO:0000256" key="7">
    <source>
        <dbReference type="ARBA" id="ARBA00022676"/>
    </source>
</evidence>
<gene>
    <name evidence="11 14" type="primary">hisG</name>
    <name evidence="14" type="ORF">ACFQ0E_18700</name>
</gene>
<evidence type="ECO:0000313" key="15">
    <source>
        <dbReference type="Proteomes" id="UP001597110"/>
    </source>
</evidence>
<evidence type="ECO:0000256" key="1">
    <source>
        <dbReference type="ARBA" id="ARBA00000915"/>
    </source>
</evidence>
<dbReference type="NCBIfam" id="TIGR00070">
    <property type="entry name" value="hisG"/>
    <property type="match status" value="1"/>
</dbReference>
<dbReference type="Gene3D" id="3.30.70.120">
    <property type="match status" value="1"/>
</dbReference>
<keyword evidence="8 11" id="KW-0808">Transferase</keyword>
<comment type="function">
    <text evidence="10 11">Catalyzes the condensation of ATP and 5-phosphoribose 1-diphosphate to form N'-(5'-phosphoribosyl)-ATP (PR-ATP). Has a crucial role in the pathway because the rate of histidine biosynthesis seems to be controlled primarily by regulation of HisG enzymatic activity.</text>
</comment>
<evidence type="ECO:0000313" key="14">
    <source>
        <dbReference type="EMBL" id="MFD0727627.1"/>
    </source>
</evidence>
<reference evidence="15" key="1">
    <citation type="journal article" date="2019" name="Int. J. Syst. Evol. Microbiol.">
        <title>The Global Catalogue of Microorganisms (GCM) 10K type strain sequencing project: providing services to taxonomists for standard genome sequencing and annotation.</title>
        <authorList>
            <consortium name="The Broad Institute Genomics Platform"/>
            <consortium name="The Broad Institute Genome Sequencing Center for Infectious Disease"/>
            <person name="Wu L."/>
            <person name="Ma J."/>
        </authorList>
    </citation>
    <scope>NUCLEOTIDE SEQUENCE [LARGE SCALE GENOMIC DNA]</scope>
    <source>
        <strain evidence="15">CCUG 55585</strain>
    </source>
</reference>
<evidence type="ECO:0000256" key="5">
    <source>
        <dbReference type="ARBA" id="ARBA00020998"/>
    </source>
</evidence>
<dbReference type="RefSeq" id="WP_386826461.1">
    <property type="nucleotide sequence ID" value="NZ_JBHTIF010000006.1"/>
</dbReference>
<dbReference type="Pfam" id="PF08029">
    <property type="entry name" value="HisG_C"/>
    <property type="match status" value="1"/>
</dbReference>
<keyword evidence="11" id="KW-0479">Metal-binding</keyword>
<keyword evidence="11" id="KW-0067">ATP-binding</keyword>
<dbReference type="PANTHER" id="PTHR21403:SF8">
    <property type="entry name" value="ATP PHOSPHORIBOSYLTRANSFERASE"/>
    <property type="match status" value="1"/>
</dbReference>
<comment type="caution">
    <text evidence="14">The sequence shown here is derived from an EMBL/GenBank/DDBJ whole genome shotgun (WGS) entry which is preliminary data.</text>
</comment>
<dbReference type="Gene3D" id="3.40.190.10">
    <property type="entry name" value="Periplasmic binding protein-like II"/>
    <property type="match status" value="2"/>
</dbReference>
<dbReference type="InterPro" id="IPR013820">
    <property type="entry name" value="ATP_PRibTrfase_cat"/>
</dbReference>
<comment type="pathway">
    <text evidence="2 11">Amino-acid biosynthesis; L-histidine biosynthesis; L-histidine from 5-phospho-alpha-D-ribose 1-diphosphate: step 1/9.</text>
</comment>
<evidence type="ECO:0000256" key="2">
    <source>
        <dbReference type="ARBA" id="ARBA00004667"/>
    </source>
</evidence>
<evidence type="ECO:0000256" key="3">
    <source>
        <dbReference type="ARBA" id="ARBA00007955"/>
    </source>
</evidence>
<keyword evidence="11" id="KW-0963">Cytoplasm</keyword>
<dbReference type="EMBL" id="JBHTIF010000006">
    <property type="protein sequence ID" value="MFD0727627.1"/>
    <property type="molecule type" value="Genomic_DNA"/>
</dbReference>
<comment type="cofactor">
    <cofactor evidence="11">
        <name>Mg(2+)</name>
        <dbReference type="ChEBI" id="CHEBI:18420"/>
    </cofactor>
</comment>
<dbReference type="GO" id="GO:0003879">
    <property type="term" value="F:ATP phosphoribosyltransferase activity"/>
    <property type="evidence" value="ECO:0007669"/>
    <property type="project" value="UniProtKB-EC"/>
</dbReference>
<dbReference type="Proteomes" id="UP001597110">
    <property type="component" value="Unassembled WGS sequence"/>
</dbReference>
<organism evidence="14 15">
    <name type="scientific">Lysobacter brunescens</name>
    <dbReference type="NCBI Taxonomy" id="262323"/>
    <lineage>
        <taxon>Bacteria</taxon>
        <taxon>Pseudomonadati</taxon>
        <taxon>Pseudomonadota</taxon>
        <taxon>Gammaproteobacteria</taxon>
        <taxon>Lysobacterales</taxon>
        <taxon>Lysobacteraceae</taxon>
        <taxon>Lysobacter</taxon>
    </lineage>
</organism>
<dbReference type="InterPro" id="IPR001348">
    <property type="entry name" value="ATP_PRibTrfase_HisG"/>
</dbReference>
<dbReference type="HAMAP" id="MF_00079">
    <property type="entry name" value="HisG_Long"/>
    <property type="match status" value="1"/>
</dbReference>
<evidence type="ECO:0000259" key="12">
    <source>
        <dbReference type="Pfam" id="PF01634"/>
    </source>
</evidence>
<feature type="domain" description="ATP phosphoribosyltransferase catalytic" evidence="12">
    <location>
        <begin position="64"/>
        <end position="224"/>
    </location>
</feature>
<dbReference type="SUPFAM" id="SSF53850">
    <property type="entry name" value="Periplasmic binding protein-like II"/>
    <property type="match status" value="1"/>
</dbReference>
<accession>A0ABW2YGZ1</accession>
<name>A0ABW2YGZ1_9GAMM</name>
<keyword evidence="11" id="KW-0460">Magnesium</keyword>
<keyword evidence="15" id="KW-1185">Reference proteome</keyword>
<feature type="domain" description="Histidine biosynthesis HisG C-terminal" evidence="13">
    <location>
        <begin position="235"/>
        <end position="310"/>
    </location>
</feature>
<dbReference type="PROSITE" id="PS01316">
    <property type="entry name" value="ATP_P_PHORIBOSYLTR"/>
    <property type="match status" value="1"/>
</dbReference>
<keyword evidence="9 11" id="KW-0368">Histidine biosynthesis</keyword>
<dbReference type="InterPro" id="IPR020621">
    <property type="entry name" value="ATP-PRT_HisG_long"/>
</dbReference>